<keyword evidence="2" id="KW-0812">Transmembrane</keyword>
<evidence type="ECO:0000313" key="3">
    <source>
        <dbReference type="EMBL" id="SDF41592.1"/>
    </source>
</evidence>
<dbReference type="Proteomes" id="UP000198614">
    <property type="component" value="Unassembled WGS sequence"/>
</dbReference>
<dbReference type="Pfam" id="PF13687">
    <property type="entry name" value="DUF4153"/>
    <property type="match status" value="1"/>
</dbReference>
<feature type="transmembrane region" description="Helical" evidence="2">
    <location>
        <begin position="82"/>
        <end position="115"/>
    </location>
</feature>
<feature type="transmembrane region" description="Helical" evidence="2">
    <location>
        <begin position="372"/>
        <end position="393"/>
    </location>
</feature>
<dbReference type="EMBL" id="FNAX01000008">
    <property type="protein sequence ID" value="SDF41592.1"/>
    <property type="molecule type" value="Genomic_DNA"/>
</dbReference>
<feature type="transmembrane region" description="Helical" evidence="2">
    <location>
        <begin position="340"/>
        <end position="360"/>
    </location>
</feature>
<protein>
    <submittedName>
        <fullName evidence="3">Uncharacterized protein</fullName>
    </submittedName>
</protein>
<feature type="compositionally biased region" description="Pro residues" evidence="1">
    <location>
        <begin position="1"/>
        <end position="10"/>
    </location>
</feature>
<accession>A0A1G7KWG0</accession>
<evidence type="ECO:0000256" key="1">
    <source>
        <dbReference type="SAM" id="MobiDB-lite"/>
    </source>
</evidence>
<sequence length="555" mass="58321">MTDRPTTPPEPGERPSDTHPAPGDPDGNVEATGTAVATDADPDADVRVPEDKRGPGDLEAGDWLTPARAPGPAVPIPVPALWGVLATGVLATLLLTDGVGVNLLLVALPAAYAAYAAGRAAGRRTHAWSLVWAVGGLALLAIPALRDADWPSSLAVLTALAAGSLALHGGRRWPAVLLGPIGVFQSLVTGPRWGWQGVRARSEGARGRIAPVLRALVVTVVLLLVFGALFAGADAAFAGLLGDLMPEASFTGGFWHVLMLALGLVGALAAAHTASAPPRWDRVRVPGGRARGRAEWALPLVVLVLLFASFNAVQLTVLFGGYDAVLRETGESYAEYARQGFWQLLLATLLTLAVIVLALRWAPRGGARDRRLVRGVLGTLCALALVVVASAVRRMDMYVEAYGLTRLRLSVTAVEWWLGLVIVLIMAAGVWGARWLPRAVAAGAVAGVLAFGLASPDALVAERNVQRYEETGRFDLDYADGLSADAVPALDRLAEPMRSCALRRVARDLAETADAPWYATSRGRSRARDLLAERPVSARADAITCGQLGSEALYG</sequence>
<dbReference type="AlphaFoldDB" id="A0A1G7KWG0"/>
<evidence type="ECO:0000313" key="4">
    <source>
        <dbReference type="Proteomes" id="UP000198614"/>
    </source>
</evidence>
<feature type="transmembrane region" description="Helical" evidence="2">
    <location>
        <begin position="127"/>
        <end position="144"/>
    </location>
</feature>
<feature type="compositionally biased region" description="Basic and acidic residues" evidence="1">
    <location>
        <begin position="44"/>
        <end position="56"/>
    </location>
</feature>
<gene>
    <name evidence="3" type="ORF">SAMN05216260_1083</name>
</gene>
<name>A0A1G7KWG0_9ACTN</name>
<feature type="region of interest" description="Disordered" evidence="1">
    <location>
        <begin position="1"/>
        <end position="66"/>
    </location>
</feature>
<organism evidence="3 4">
    <name type="scientific">Streptomyces griseoaurantiacus</name>
    <dbReference type="NCBI Taxonomy" id="68213"/>
    <lineage>
        <taxon>Bacteria</taxon>
        <taxon>Bacillati</taxon>
        <taxon>Actinomycetota</taxon>
        <taxon>Actinomycetes</taxon>
        <taxon>Kitasatosporales</taxon>
        <taxon>Streptomycetaceae</taxon>
        <taxon>Streptomyces</taxon>
        <taxon>Streptomyces aurantiacus group</taxon>
    </lineage>
</organism>
<feature type="transmembrane region" description="Helical" evidence="2">
    <location>
        <begin position="440"/>
        <end position="461"/>
    </location>
</feature>
<evidence type="ECO:0000256" key="2">
    <source>
        <dbReference type="SAM" id="Phobius"/>
    </source>
</evidence>
<feature type="transmembrane region" description="Helical" evidence="2">
    <location>
        <begin position="413"/>
        <end position="433"/>
    </location>
</feature>
<keyword evidence="2" id="KW-1133">Transmembrane helix</keyword>
<feature type="compositionally biased region" description="Low complexity" evidence="1">
    <location>
        <begin position="29"/>
        <end position="39"/>
    </location>
</feature>
<feature type="transmembrane region" description="Helical" evidence="2">
    <location>
        <begin position="296"/>
        <end position="320"/>
    </location>
</feature>
<feature type="transmembrane region" description="Helical" evidence="2">
    <location>
        <begin position="212"/>
        <end position="233"/>
    </location>
</feature>
<dbReference type="InterPro" id="IPR025291">
    <property type="entry name" value="DUF4153"/>
</dbReference>
<feature type="transmembrane region" description="Helical" evidence="2">
    <location>
        <begin position="253"/>
        <end position="275"/>
    </location>
</feature>
<keyword evidence="2" id="KW-0472">Membrane</keyword>
<reference evidence="3 4" key="1">
    <citation type="submission" date="2016-10" db="EMBL/GenBank/DDBJ databases">
        <authorList>
            <person name="de Groot N.N."/>
        </authorList>
    </citation>
    <scope>NUCLEOTIDE SEQUENCE [LARGE SCALE GENOMIC DNA]</scope>
    <source>
        <strain evidence="3 4">CGMCC 4.1859</strain>
    </source>
</reference>
<proteinExistence type="predicted"/>